<evidence type="ECO:0000313" key="2">
    <source>
        <dbReference type="Proteomes" id="UP000503222"/>
    </source>
</evidence>
<dbReference type="KEGG" id="spii:G7077_09260"/>
<evidence type="ECO:0000313" key="1">
    <source>
        <dbReference type="EMBL" id="QIK79052.1"/>
    </source>
</evidence>
<dbReference type="EMBL" id="CP049869">
    <property type="protein sequence ID" value="QIK79052.1"/>
    <property type="molecule type" value="Genomic_DNA"/>
</dbReference>
<keyword evidence="2" id="KW-1185">Reference proteome</keyword>
<accession>A0A6G7YQP0</accession>
<dbReference type="AlphaFoldDB" id="A0A6G7YQP0"/>
<name>A0A6G7YQP0_9SPHN</name>
<reference evidence="1 2" key="1">
    <citation type="submission" date="2020-03" db="EMBL/GenBank/DDBJ databases">
        <title>Sphingomonas sp. nov., isolated from fish.</title>
        <authorList>
            <person name="Hyun D.-W."/>
            <person name="Bae J.-W."/>
        </authorList>
    </citation>
    <scope>NUCLEOTIDE SEQUENCE [LARGE SCALE GENOMIC DNA]</scope>
    <source>
        <strain evidence="1 2">HDW15B</strain>
    </source>
</reference>
<gene>
    <name evidence="1" type="ORF">G7077_09260</name>
</gene>
<protein>
    <submittedName>
        <fullName evidence="1">Uncharacterized protein</fullName>
    </submittedName>
</protein>
<dbReference type="RefSeq" id="WP_166411443.1">
    <property type="nucleotide sequence ID" value="NZ_CP049869.1"/>
</dbReference>
<organism evidence="1 2">
    <name type="scientific">Sphingomonas piscis</name>
    <dbReference type="NCBI Taxonomy" id="2714943"/>
    <lineage>
        <taxon>Bacteria</taxon>
        <taxon>Pseudomonadati</taxon>
        <taxon>Pseudomonadota</taxon>
        <taxon>Alphaproteobacteria</taxon>
        <taxon>Sphingomonadales</taxon>
        <taxon>Sphingomonadaceae</taxon>
        <taxon>Sphingomonas</taxon>
    </lineage>
</organism>
<proteinExistence type="predicted"/>
<dbReference type="Proteomes" id="UP000503222">
    <property type="component" value="Chromosome"/>
</dbReference>
<sequence length="74" mass="8216">MSRALFVNLTEAQVIASCEAENVGISAIERIPQGGTRVVCMSVEGAGTMTRKFKGKLITEEVTRERHRPRTPLW</sequence>